<feature type="region of interest" description="Disordered" evidence="1">
    <location>
        <begin position="22"/>
        <end position="46"/>
    </location>
</feature>
<dbReference type="RefSeq" id="YP_010766684.1">
    <property type="nucleotide sequence ID" value="NC_073680.1"/>
</dbReference>
<feature type="compositionally biased region" description="Acidic residues" evidence="1">
    <location>
        <begin position="24"/>
        <end position="46"/>
    </location>
</feature>
<protein>
    <recommendedName>
        <fullName evidence="4">Zinc-ribbon domain-containing protein</fullName>
    </recommendedName>
</protein>
<evidence type="ECO:0000256" key="1">
    <source>
        <dbReference type="SAM" id="MobiDB-lite"/>
    </source>
</evidence>
<proteinExistence type="predicted"/>
<evidence type="ECO:0000313" key="3">
    <source>
        <dbReference type="Proteomes" id="UP000828412"/>
    </source>
</evidence>
<accession>A0AAE8XE48</accession>
<dbReference type="KEGG" id="vg:80266381"/>
<organism evidence="2 3">
    <name type="scientific">Pseudomonas phage M5.1</name>
    <dbReference type="NCBI Taxonomy" id="2873460"/>
    <lineage>
        <taxon>Viruses</taxon>
        <taxon>Duplodnaviria</taxon>
        <taxon>Heunggongvirae</taxon>
        <taxon>Uroviricota</taxon>
        <taxon>Caudoviricetes</taxon>
        <taxon>Vandenendeviridae</taxon>
        <taxon>Gorskivirinae</taxon>
        <taxon>Kremarvirus</taxon>
        <taxon>Kremarvirus M51</taxon>
    </lineage>
</organism>
<dbReference type="Proteomes" id="UP000828412">
    <property type="component" value="Segment"/>
</dbReference>
<evidence type="ECO:0008006" key="4">
    <source>
        <dbReference type="Google" id="ProtNLM"/>
    </source>
</evidence>
<sequence>MWCWDCGERLDWDDVFCPECGADQSDEGGSDYDDDEYPFNDEEDNY</sequence>
<gene>
    <name evidence="2" type="primary">151</name>
    <name evidence="2" type="ORF">M51_151</name>
</gene>
<dbReference type="GeneID" id="80266381"/>
<dbReference type="EMBL" id="MZ826350">
    <property type="protein sequence ID" value="UAV89732.1"/>
    <property type="molecule type" value="Genomic_DNA"/>
</dbReference>
<keyword evidence="3" id="KW-1185">Reference proteome</keyword>
<evidence type="ECO:0000313" key="2">
    <source>
        <dbReference type="EMBL" id="UAV89732.1"/>
    </source>
</evidence>
<reference evidence="2 3" key="1">
    <citation type="submission" date="2021-08" db="EMBL/GenBank/DDBJ databases">
        <authorList>
            <person name="DeCurzio J.M.K."/>
            <person name="Krukonis G.P."/>
            <person name="Delesalle V.A."/>
        </authorList>
    </citation>
    <scope>NUCLEOTIDE SEQUENCE [LARGE SCALE GENOMIC DNA]</scope>
</reference>
<name>A0AAE8XE48_9CAUD</name>